<evidence type="ECO:0000313" key="2">
    <source>
        <dbReference type="EMBL" id="PNT38471.1"/>
    </source>
</evidence>
<accession>B9H4Y9</accession>
<feature type="region of interest" description="Disordered" evidence="1">
    <location>
        <begin position="1"/>
        <end position="29"/>
    </location>
</feature>
<proteinExistence type="predicted"/>
<protein>
    <submittedName>
        <fullName evidence="2">Uncharacterized protein</fullName>
    </submittedName>
</protein>
<gene>
    <name evidence="2" type="ORF">POPTR_005G240600</name>
</gene>
<dbReference type="HOGENOM" id="CLU_3145274_0_0_1"/>
<evidence type="ECO:0000256" key="1">
    <source>
        <dbReference type="SAM" id="MobiDB-lite"/>
    </source>
</evidence>
<feature type="compositionally biased region" description="Basic and acidic residues" evidence="1">
    <location>
        <begin position="1"/>
        <end position="10"/>
    </location>
</feature>
<dbReference type="AlphaFoldDB" id="B9H4Y9"/>
<dbReference type="Proteomes" id="UP000006729">
    <property type="component" value="Chromosome 5"/>
</dbReference>
<dbReference type="InParanoid" id="B9H4Y9"/>
<dbReference type="EMBL" id="CM009294">
    <property type="protein sequence ID" value="PNT38471.1"/>
    <property type="molecule type" value="Genomic_DNA"/>
</dbReference>
<evidence type="ECO:0000313" key="3">
    <source>
        <dbReference type="Proteomes" id="UP000006729"/>
    </source>
</evidence>
<organism evidence="2 3">
    <name type="scientific">Populus trichocarpa</name>
    <name type="common">Western balsam poplar</name>
    <name type="synonym">Populus balsamifera subsp. trichocarpa</name>
    <dbReference type="NCBI Taxonomy" id="3694"/>
    <lineage>
        <taxon>Eukaryota</taxon>
        <taxon>Viridiplantae</taxon>
        <taxon>Streptophyta</taxon>
        <taxon>Embryophyta</taxon>
        <taxon>Tracheophyta</taxon>
        <taxon>Spermatophyta</taxon>
        <taxon>Magnoliopsida</taxon>
        <taxon>eudicotyledons</taxon>
        <taxon>Gunneridae</taxon>
        <taxon>Pentapetalae</taxon>
        <taxon>rosids</taxon>
        <taxon>fabids</taxon>
        <taxon>Malpighiales</taxon>
        <taxon>Salicaceae</taxon>
        <taxon>Saliceae</taxon>
        <taxon>Populus</taxon>
    </lineage>
</organism>
<feature type="compositionally biased region" description="Basic residues" evidence="1">
    <location>
        <begin position="11"/>
        <end position="29"/>
    </location>
</feature>
<reference evidence="2 3" key="1">
    <citation type="journal article" date="2006" name="Science">
        <title>The genome of black cottonwood, Populus trichocarpa (Torr. &amp; Gray).</title>
        <authorList>
            <person name="Tuskan G.A."/>
            <person name="Difazio S."/>
            <person name="Jansson S."/>
            <person name="Bohlmann J."/>
            <person name="Grigoriev I."/>
            <person name="Hellsten U."/>
            <person name="Putnam N."/>
            <person name="Ralph S."/>
            <person name="Rombauts S."/>
            <person name="Salamov A."/>
            <person name="Schein J."/>
            <person name="Sterck L."/>
            <person name="Aerts A."/>
            <person name="Bhalerao R.R."/>
            <person name="Bhalerao R.P."/>
            <person name="Blaudez D."/>
            <person name="Boerjan W."/>
            <person name="Brun A."/>
            <person name="Brunner A."/>
            <person name="Busov V."/>
            <person name="Campbell M."/>
            <person name="Carlson J."/>
            <person name="Chalot M."/>
            <person name="Chapman J."/>
            <person name="Chen G.L."/>
            <person name="Cooper D."/>
            <person name="Coutinho P.M."/>
            <person name="Couturier J."/>
            <person name="Covert S."/>
            <person name="Cronk Q."/>
            <person name="Cunningham R."/>
            <person name="Davis J."/>
            <person name="Degroeve S."/>
            <person name="Dejardin A."/>
            <person name="Depamphilis C."/>
            <person name="Detter J."/>
            <person name="Dirks B."/>
            <person name="Dubchak I."/>
            <person name="Duplessis S."/>
            <person name="Ehlting J."/>
            <person name="Ellis B."/>
            <person name="Gendler K."/>
            <person name="Goodstein D."/>
            <person name="Gribskov M."/>
            <person name="Grimwood J."/>
            <person name="Groover A."/>
            <person name="Gunter L."/>
            <person name="Hamberger B."/>
            <person name="Heinze B."/>
            <person name="Helariutta Y."/>
            <person name="Henrissat B."/>
            <person name="Holligan D."/>
            <person name="Holt R."/>
            <person name="Huang W."/>
            <person name="Islam-Faridi N."/>
            <person name="Jones S."/>
            <person name="Jones-Rhoades M."/>
            <person name="Jorgensen R."/>
            <person name="Joshi C."/>
            <person name="Kangasjarvi J."/>
            <person name="Karlsson J."/>
            <person name="Kelleher C."/>
            <person name="Kirkpatrick R."/>
            <person name="Kirst M."/>
            <person name="Kohler A."/>
            <person name="Kalluri U."/>
            <person name="Larimer F."/>
            <person name="Leebens-Mack J."/>
            <person name="Leple J.C."/>
            <person name="Locascio P."/>
            <person name="Lou Y."/>
            <person name="Lucas S."/>
            <person name="Martin F."/>
            <person name="Montanini B."/>
            <person name="Napoli C."/>
            <person name="Nelson D.R."/>
            <person name="Nelson C."/>
            <person name="Nieminen K."/>
            <person name="Nilsson O."/>
            <person name="Pereda V."/>
            <person name="Peter G."/>
            <person name="Philippe R."/>
            <person name="Pilate G."/>
            <person name="Poliakov A."/>
            <person name="Razumovskaya J."/>
            <person name="Richardson P."/>
            <person name="Rinaldi C."/>
            <person name="Ritland K."/>
            <person name="Rouze P."/>
            <person name="Ryaboy D."/>
            <person name="Schmutz J."/>
            <person name="Schrader J."/>
            <person name="Segerman B."/>
            <person name="Shin H."/>
            <person name="Siddiqui A."/>
            <person name="Sterky F."/>
            <person name="Terry A."/>
            <person name="Tsai C.J."/>
            <person name="Uberbacher E."/>
            <person name="Unneberg P."/>
            <person name="Vahala J."/>
            <person name="Wall K."/>
            <person name="Wessler S."/>
            <person name="Yang G."/>
            <person name="Yin T."/>
            <person name="Douglas C."/>
            <person name="Marra M."/>
            <person name="Sandberg G."/>
            <person name="Van de Peer Y."/>
            <person name="Rokhsar D."/>
        </authorList>
    </citation>
    <scope>NUCLEOTIDE SEQUENCE [LARGE SCALE GENOMIC DNA]</scope>
    <source>
        <strain evidence="3">cv. Nisqually</strain>
    </source>
</reference>
<name>B9H4Y9_POPTR</name>
<sequence>MTSRASERGKQKLQSRTRARQPNRKKNVQLHKSFKLVLFLDQTTQPYPT</sequence>
<keyword evidence="3" id="KW-1185">Reference proteome</keyword>